<organism evidence="1 2">
    <name type="scientific">Thermincola potens (strain JR)</name>
    <dbReference type="NCBI Taxonomy" id="635013"/>
    <lineage>
        <taxon>Bacteria</taxon>
        <taxon>Bacillati</taxon>
        <taxon>Bacillota</taxon>
        <taxon>Clostridia</taxon>
        <taxon>Eubacteriales</taxon>
        <taxon>Thermincolaceae</taxon>
        <taxon>Thermincola</taxon>
    </lineage>
</organism>
<gene>
    <name evidence="1" type="ordered locus">TherJR_0921</name>
</gene>
<dbReference type="OrthoDB" id="2134917at2"/>
<dbReference type="RefSeq" id="WP_013119806.1">
    <property type="nucleotide sequence ID" value="NC_014152.1"/>
</dbReference>
<evidence type="ECO:0008006" key="3">
    <source>
        <dbReference type="Google" id="ProtNLM"/>
    </source>
</evidence>
<protein>
    <recommendedName>
        <fullName evidence="3">Polyhydroxyalkanoate synthesis regulator phasin</fullName>
    </recommendedName>
</protein>
<reference evidence="1 2" key="1">
    <citation type="submission" date="2010-05" db="EMBL/GenBank/DDBJ databases">
        <title>Complete sequence of Thermincola sp. JR.</title>
        <authorList>
            <consortium name="US DOE Joint Genome Institute"/>
            <person name="Lucas S."/>
            <person name="Copeland A."/>
            <person name="Lapidus A."/>
            <person name="Cheng J.-F."/>
            <person name="Bruce D."/>
            <person name="Goodwin L."/>
            <person name="Pitluck S."/>
            <person name="Chertkov O."/>
            <person name="Detter J.C."/>
            <person name="Han C."/>
            <person name="Tapia R."/>
            <person name="Land M."/>
            <person name="Hauser L."/>
            <person name="Kyrpides N."/>
            <person name="Mikhailova N."/>
            <person name="Hazen T.C."/>
            <person name="Woyke T."/>
        </authorList>
    </citation>
    <scope>NUCLEOTIDE SEQUENCE [LARGE SCALE GENOMIC DNA]</scope>
    <source>
        <strain evidence="1 2">JR</strain>
    </source>
</reference>
<evidence type="ECO:0000313" key="2">
    <source>
        <dbReference type="Proteomes" id="UP000002377"/>
    </source>
</evidence>
<name>D5XDD9_THEPJ</name>
<dbReference type="HOGENOM" id="CLU_131526_0_2_9"/>
<proteinExistence type="predicted"/>
<dbReference type="eggNOG" id="COG3937">
    <property type="taxonomic scope" value="Bacteria"/>
</dbReference>
<dbReference type="PANTHER" id="PTHR38664">
    <property type="entry name" value="SLR0058 PROTEIN"/>
    <property type="match status" value="1"/>
</dbReference>
<dbReference type="EMBL" id="CP002028">
    <property type="protein sequence ID" value="ADG81787.1"/>
    <property type="molecule type" value="Genomic_DNA"/>
</dbReference>
<dbReference type="KEGG" id="tjr:TherJR_0921"/>
<keyword evidence="2" id="KW-1185">Reference proteome</keyword>
<dbReference type="InterPro" id="IPR008769">
    <property type="entry name" value="PhaF_PhaI"/>
</dbReference>
<accession>D5XDD9</accession>
<dbReference type="STRING" id="635013.TherJR_0921"/>
<dbReference type="PANTHER" id="PTHR38664:SF1">
    <property type="entry name" value="SLR0058 PROTEIN"/>
    <property type="match status" value="1"/>
</dbReference>
<dbReference type="Proteomes" id="UP000002377">
    <property type="component" value="Chromosome"/>
</dbReference>
<evidence type="ECO:0000313" key="1">
    <source>
        <dbReference type="EMBL" id="ADG81787.1"/>
    </source>
</evidence>
<sequence>MEKTLKNLLLAGIGTIAYGYEKGAAVIEELVKKGEISIEQGKELNAELKKKLSKTAAAGSEAYSELLAGLNLVSKKEFAEFKAGVEKELAELKEMIKNLENK</sequence>
<dbReference type="AlphaFoldDB" id="D5XDD9"/>